<keyword evidence="5 6" id="KW-0411">Iron-sulfur</keyword>
<reference evidence="8" key="1">
    <citation type="submission" date="2006-10" db="EMBL/GenBank/DDBJ databases">
        <title>Complete sequence of Solibacter usitatus Ellin6076.</title>
        <authorList>
            <consortium name="US DOE Joint Genome Institute"/>
            <person name="Copeland A."/>
            <person name="Lucas S."/>
            <person name="Lapidus A."/>
            <person name="Barry K."/>
            <person name="Detter J.C."/>
            <person name="Glavina del Rio T."/>
            <person name="Hammon N."/>
            <person name="Israni S."/>
            <person name="Dalin E."/>
            <person name="Tice H."/>
            <person name="Pitluck S."/>
            <person name="Thompson L.S."/>
            <person name="Brettin T."/>
            <person name="Bruce D."/>
            <person name="Han C."/>
            <person name="Tapia R."/>
            <person name="Gilna P."/>
            <person name="Schmutz J."/>
            <person name="Larimer F."/>
            <person name="Land M."/>
            <person name="Hauser L."/>
            <person name="Kyrpides N."/>
            <person name="Mikhailova N."/>
            <person name="Janssen P.H."/>
            <person name="Kuske C.R."/>
            <person name="Richardson P."/>
        </authorList>
    </citation>
    <scope>NUCLEOTIDE SEQUENCE</scope>
    <source>
        <strain evidence="8">Ellin6076</strain>
    </source>
</reference>
<dbReference type="PROSITE" id="PS00198">
    <property type="entry name" value="4FE4S_FER_1"/>
    <property type="match status" value="2"/>
</dbReference>
<keyword evidence="2 6" id="KW-0479">Metal-binding</keyword>
<dbReference type="SUPFAM" id="SSF54862">
    <property type="entry name" value="4Fe-4S ferredoxins"/>
    <property type="match status" value="1"/>
</dbReference>
<evidence type="ECO:0000256" key="6">
    <source>
        <dbReference type="PIRNR" id="PIRNR000139"/>
    </source>
</evidence>
<dbReference type="AlphaFoldDB" id="Q02BV4"/>
<dbReference type="STRING" id="234267.Acid_0452"/>
<comment type="catalytic activity">
    <reaction evidence="6">
        <text>glycolate + A = glyoxylate + AH2</text>
        <dbReference type="Rhea" id="RHEA:21264"/>
        <dbReference type="ChEBI" id="CHEBI:13193"/>
        <dbReference type="ChEBI" id="CHEBI:17499"/>
        <dbReference type="ChEBI" id="CHEBI:29805"/>
        <dbReference type="ChEBI" id="CHEBI:36655"/>
        <dbReference type="EC" id="1.1.99.14"/>
    </reaction>
</comment>
<proteinExistence type="predicted"/>
<comment type="catalytic activity">
    <reaction evidence="6">
        <text>(R)-lactate + A = pyruvate + AH2</text>
        <dbReference type="Rhea" id="RHEA:15089"/>
        <dbReference type="ChEBI" id="CHEBI:13193"/>
        <dbReference type="ChEBI" id="CHEBI:15361"/>
        <dbReference type="ChEBI" id="CHEBI:16004"/>
        <dbReference type="ChEBI" id="CHEBI:17499"/>
    </reaction>
</comment>
<evidence type="ECO:0000259" key="7">
    <source>
        <dbReference type="PROSITE" id="PS51379"/>
    </source>
</evidence>
<dbReference type="PANTHER" id="PTHR32479:SF17">
    <property type="entry name" value="GLYCOLATE OXIDASE IRON-SULFUR SUBUNIT"/>
    <property type="match status" value="1"/>
</dbReference>
<dbReference type="Pfam" id="PF02754">
    <property type="entry name" value="CCG"/>
    <property type="match status" value="2"/>
</dbReference>
<dbReference type="KEGG" id="sus:Acid_0452"/>
<dbReference type="GO" id="GO:0051539">
    <property type="term" value="F:4 iron, 4 sulfur cluster binding"/>
    <property type="evidence" value="ECO:0007669"/>
    <property type="project" value="UniProtKB-UniRule"/>
</dbReference>
<comment type="function">
    <text evidence="6">Component of a complex that catalyzes the oxidation of glycolate to glyoxylate.</text>
</comment>
<dbReference type="Pfam" id="PF13183">
    <property type="entry name" value="Fer4_8"/>
    <property type="match status" value="1"/>
</dbReference>
<evidence type="ECO:0000256" key="2">
    <source>
        <dbReference type="ARBA" id="ARBA00022723"/>
    </source>
</evidence>
<comment type="cofactor">
    <cofactor evidence="6">
        <name>[4Fe-4S] cluster</name>
        <dbReference type="ChEBI" id="CHEBI:49883"/>
    </cofactor>
    <text evidence="6">Binds 2 [4Fe-4S] clusters.</text>
</comment>
<dbReference type="eggNOG" id="COG0247">
    <property type="taxonomic scope" value="Bacteria"/>
</dbReference>
<dbReference type="GO" id="GO:0019154">
    <property type="term" value="F:glycolate dehydrogenase activity"/>
    <property type="evidence" value="ECO:0007669"/>
    <property type="project" value="UniProtKB-EC"/>
</dbReference>
<dbReference type="InterPro" id="IPR017900">
    <property type="entry name" value="4Fe4S_Fe_S_CS"/>
</dbReference>
<dbReference type="OrthoDB" id="9770306at2"/>
<keyword evidence="6" id="KW-0813">Transport</keyword>
<dbReference type="PROSITE" id="PS51379">
    <property type="entry name" value="4FE4S_FER_2"/>
    <property type="match status" value="2"/>
</dbReference>
<dbReference type="PANTHER" id="PTHR32479">
    <property type="entry name" value="GLYCOLATE OXIDASE IRON-SULFUR SUBUNIT"/>
    <property type="match status" value="1"/>
</dbReference>
<dbReference type="InterPro" id="IPR004017">
    <property type="entry name" value="Cys_rich_dom"/>
</dbReference>
<dbReference type="HOGENOM" id="CLU_023081_0_1_0"/>
<evidence type="ECO:0000256" key="1">
    <source>
        <dbReference type="ARBA" id="ARBA00022485"/>
    </source>
</evidence>
<accession>Q02BV4</accession>
<keyword evidence="3" id="KW-0677">Repeat</keyword>
<dbReference type="InParanoid" id="Q02BV4"/>
<dbReference type="InterPro" id="IPR012257">
    <property type="entry name" value="Glc_ox_4Fe-4S"/>
</dbReference>
<organism evidence="8">
    <name type="scientific">Solibacter usitatus (strain Ellin6076)</name>
    <dbReference type="NCBI Taxonomy" id="234267"/>
    <lineage>
        <taxon>Bacteria</taxon>
        <taxon>Pseudomonadati</taxon>
        <taxon>Acidobacteriota</taxon>
        <taxon>Terriglobia</taxon>
        <taxon>Bryobacterales</taxon>
        <taxon>Solibacteraceae</taxon>
        <taxon>Candidatus Solibacter</taxon>
    </lineage>
</organism>
<feature type="domain" description="4Fe-4S ferredoxin-type" evidence="7">
    <location>
        <begin position="14"/>
        <end position="44"/>
    </location>
</feature>
<dbReference type="GO" id="GO:0046872">
    <property type="term" value="F:metal ion binding"/>
    <property type="evidence" value="ECO:0007669"/>
    <property type="project" value="UniProtKB-UniRule"/>
</dbReference>
<evidence type="ECO:0000256" key="3">
    <source>
        <dbReference type="ARBA" id="ARBA00022737"/>
    </source>
</evidence>
<sequence>MADSTAVSEKTDLGPRQFDLDKCVHCGLCLNACPTYRELGLEMDSPRGRVYQMVQVAAGAPITSSYREHIDLCLACRGCESACPSGVPYGRMVEHARAEIEQHSTRGWLATKLRNFAFLHVLPSRSALSVAGTLLYLFEVSGLKALARGLGQMRLLGPLSDLQQLTPSAEPPFFFSQIGRTFPPEGERRHRVAFLAGCIANVSFARLNEATIRVLQRNGCEVVVPENQGCCGALHLHSGMRDEARKLAIRNIDAVLSGGFDAIITNAAGCGSTLKEYDELLADLPEYAEKAREFSRLMRDITEFLSGLELNPNLGPVDAVVTYQDSCHLAHGQRIRKSPRQLLAAIPGLTFVEMSGPDICCGSAGVYNVVQNEMAMQILASKMKSVNATRAGIIATANPGCMLQLQAGVRLHGSSQRVMHVVELLDIAYKNFR</sequence>
<evidence type="ECO:0000256" key="4">
    <source>
        <dbReference type="ARBA" id="ARBA00023004"/>
    </source>
</evidence>
<dbReference type="FunCoup" id="Q02BV4">
    <property type="interactions" value="147"/>
</dbReference>
<protein>
    <recommendedName>
        <fullName evidence="6">Glycolate oxidase iron-sulfur subunit</fullName>
        <ecNumber evidence="6">1.1.99.14</ecNumber>
    </recommendedName>
</protein>
<dbReference type="InterPro" id="IPR009051">
    <property type="entry name" value="Helical_ferredxn"/>
</dbReference>
<keyword evidence="6" id="KW-0249">Electron transport</keyword>
<dbReference type="EC" id="1.1.99.14" evidence="6"/>
<feature type="domain" description="4Fe-4S ferredoxin-type" evidence="7">
    <location>
        <begin position="64"/>
        <end position="95"/>
    </location>
</feature>
<dbReference type="InterPro" id="IPR017896">
    <property type="entry name" value="4Fe4S_Fe-S-bd"/>
</dbReference>
<evidence type="ECO:0000313" key="8">
    <source>
        <dbReference type="EMBL" id="ABJ81462.1"/>
    </source>
</evidence>
<keyword evidence="4 6" id="KW-0408">Iron</keyword>
<dbReference type="PIRSF" id="PIRSF000139">
    <property type="entry name" value="Glc_ox_4Fe-4S"/>
    <property type="match status" value="1"/>
</dbReference>
<name>Q02BV4_SOLUE</name>
<keyword evidence="1 6" id="KW-0004">4Fe-4S</keyword>
<evidence type="ECO:0000256" key="5">
    <source>
        <dbReference type="ARBA" id="ARBA00023014"/>
    </source>
</evidence>
<gene>
    <name evidence="8" type="ordered locus">Acid_0452</name>
</gene>
<dbReference type="Gene3D" id="1.10.1060.10">
    <property type="entry name" value="Alpha-helical ferredoxin"/>
    <property type="match status" value="1"/>
</dbReference>
<dbReference type="EMBL" id="CP000473">
    <property type="protein sequence ID" value="ABJ81462.1"/>
    <property type="molecule type" value="Genomic_DNA"/>
</dbReference>